<accession>A0A6G0WVB5</accession>
<dbReference type="PANTHER" id="PTHR44167">
    <property type="entry name" value="OVARIAN-SPECIFIC SERINE/THREONINE-PROTEIN KINASE LOK-RELATED"/>
    <property type="match status" value="1"/>
</dbReference>
<evidence type="ECO:0000256" key="3">
    <source>
        <dbReference type="SAM" id="Coils"/>
    </source>
</evidence>
<dbReference type="GO" id="GO:0005509">
    <property type="term" value="F:calcium ion binding"/>
    <property type="evidence" value="ECO:0007669"/>
    <property type="project" value="InterPro"/>
</dbReference>
<dbReference type="VEuPathDB" id="FungiDB:AeMF1_014347"/>
<dbReference type="PANTHER" id="PTHR44167:SF18">
    <property type="entry name" value="PROTEIN KINASE DOMAIN-CONTAINING PROTEIN"/>
    <property type="match status" value="1"/>
</dbReference>
<comment type="similarity">
    <text evidence="2">Belongs to the protein kinase superfamily. Ser/Thr protein kinase family. CDPK subfamily.</text>
</comment>
<sequence>MTMLLDYMPINIQDGIVYERIGHYYSWATFLDPSVPVNSKVRAAVIRRFLQHESIQAAASKPDVYKALAYAKDRYGRELWYATDSQTREFFKDVLFFCARYEIFDGPAIHVSATSVVVYAYDHGICEQAFDEQALNGILTPEQFIACNRILGRQNVERNAKDSKYLRDTEKWNEAFKLWDKDKNGEMTKSEFLAYCQQSFGGKLKVVLKFMRNEDDNKREIDSRKLLQETVSVKLIPSPSLAKLQEGAQTLTLHGDIQMKDYPNVLVMAAADRSLEDIFLKERPTDNLIRGMLEKVATHLAEIHDRGLVHGDVKKLNVLRVHNHDLKFIDFDAATPIGQPLGSKFSSGILPPEMFCKLETKEDMALHKAYWQDQMQDLLQWKKLKPREKYVVRSFRRENSGVLPYSLVNATPAIDMWSFGCMVYQMLSGVELLPTDVNQGVVTDRIKLAATWTDEKIKARVEANISDEQGQDLVLRLLVRDPEKRISAKDALNHPYFTSRVDNTDLLEALESMEKANRQVEETVKAISEQVGLGRKITQEATEKSLKQATAAVSTGLFEASEVTVPTSFVVLPYKISSEKTANKEKAKQLLGFMSRFQNTCQKVTEALMEGNSVGQFLTTFMHGEPLYLYLLDEANGRVVVPKEKDEVYPIEIPTDKTTFLTKCLPWIQRGFRILKFTNAIGDKIGIKPWDTWLESVGLKITNEDDDDDKGDKDSDEEKDPLEEAIDSVLEM</sequence>
<dbReference type="InterPro" id="IPR002048">
    <property type="entry name" value="EF_hand_dom"/>
</dbReference>
<dbReference type="InterPro" id="IPR011009">
    <property type="entry name" value="Kinase-like_dom_sf"/>
</dbReference>
<dbReference type="Pfam" id="PF00069">
    <property type="entry name" value="Pkinase"/>
    <property type="match status" value="2"/>
</dbReference>
<dbReference type="SUPFAM" id="SSF47473">
    <property type="entry name" value="EF-hand"/>
    <property type="match status" value="1"/>
</dbReference>
<evidence type="ECO:0000313" key="7">
    <source>
        <dbReference type="EMBL" id="KAF0731477.1"/>
    </source>
</evidence>
<keyword evidence="1" id="KW-0106">Calcium</keyword>
<dbReference type="InterPro" id="IPR011992">
    <property type="entry name" value="EF-hand-dom_pair"/>
</dbReference>
<evidence type="ECO:0000259" key="5">
    <source>
        <dbReference type="PROSITE" id="PS50011"/>
    </source>
</evidence>
<dbReference type="GO" id="GO:0005524">
    <property type="term" value="F:ATP binding"/>
    <property type="evidence" value="ECO:0007669"/>
    <property type="project" value="InterPro"/>
</dbReference>
<organism evidence="7 8">
    <name type="scientific">Aphanomyces euteiches</name>
    <dbReference type="NCBI Taxonomy" id="100861"/>
    <lineage>
        <taxon>Eukaryota</taxon>
        <taxon>Sar</taxon>
        <taxon>Stramenopiles</taxon>
        <taxon>Oomycota</taxon>
        <taxon>Saprolegniomycetes</taxon>
        <taxon>Saprolegniales</taxon>
        <taxon>Verrucalvaceae</taxon>
        <taxon>Aphanomyces</taxon>
    </lineage>
</organism>
<dbReference type="SMART" id="SM00220">
    <property type="entry name" value="S_TKc"/>
    <property type="match status" value="1"/>
</dbReference>
<proteinExistence type="inferred from homology"/>
<evidence type="ECO:0000256" key="4">
    <source>
        <dbReference type="SAM" id="MobiDB-lite"/>
    </source>
</evidence>
<dbReference type="SMART" id="SM00054">
    <property type="entry name" value="EFh"/>
    <property type="match status" value="1"/>
</dbReference>
<comment type="caution">
    <text evidence="7">The sequence shown here is derived from an EMBL/GenBank/DDBJ whole genome shotgun (WGS) entry which is preliminary data.</text>
</comment>
<evidence type="ECO:0000259" key="6">
    <source>
        <dbReference type="PROSITE" id="PS50222"/>
    </source>
</evidence>
<feature type="region of interest" description="Disordered" evidence="4">
    <location>
        <begin position="702"/>
        <end position="732"/>
    </location>
</feature>
<feature type="compositionally biased region" description="Acidic residues" evidence="4">
    <location>
        <begin position="704"/>
        <end position="726"/>
    </location>
</feature>
<keyword evidence="8" id="KW-1185">Reference proteome</keyword>
<dbReference type="PROSITE" id="PS50222">
    <property type="entry name" value="EF_HAND_2"/>
    <property type="match status" value="1"/>
</dbReference>
<evidence type="ECO:0000256" key="2">
    <source>
        <dbReference type="ARBA" id="ARBA00024334"/>
    </source>
</evidence>
<dbReference type="InterPro" id="IPR018247">
    <property type="entry name" value="EF_Hand_1_Ca_BS"/>
</dbReference>
<dbReference type="PROSITE" id="PS00018">
    <property type="entry name" value="EF_HAND_1"/>
    <property type="match status" value="1"/>
</dbReference>
<feature type="domain" description="EF-hand" evidence="6">
    <location>
        <begin position="167"/>
        <end position="202"/>
    </location>
</feature>
<keyword evidence="3" id="KW-0175">Coiled coil</keyword>
<gene>
    <name evidence="7" type="ORF">Ae201684_011271</name>
</gene>
<dbReference type="SUPFAM" id="SSF56112">
    <property type="entry name" value="Protein kinase-like (PK-like)"/>
    <property type="match status" value="1"/>
</dbReference>
<evidence type="ECO:0000256" key="1">
    <source>
        <dbReference type="ARBA" id="ARBA00022837"/>
    </source>
</evidence>
<dbReference type="Proteomes" id="UP000481153">
    <property type="component" value="Unassembled WGS sequence"/>
</dbReference>
<feature type="domain" description="Protein kinase" evidence="5">
    <location>
        <begin position="173"/>
        <end position="497"/>
    </location>
</feature>
<reference evidence="7 8" key="1">
    <citation type="submission" date="2019-07" db="EMBL/GenBank/DDBJ databases">
        <title>Genomics analysis of Aphanomyces spp. identifies a new class of oomycete effector associated with host adaptation.</title>
        <authorList>
            <person name="Gaulin E."/>
        </authorList>
    </citation>
    <scope>NUCLEOTIDE SEQUENCE [LARGE SCALE GENOMIC DNA]</scope>
    <source>
        <strain evidence="7 8">ATCC 201684</strain>
    </source>
</reference>
<evidence type="ECO:0000313" key="8">
    <source>
        <dbReference type="Proteomes" id="UP000481153"/>
    </source>
</evidence>
<dbReference type="GO" id="GO:0005634">
    <property type="term" value="C:nucleus"/>
    <property type="evidence" value="ECO:0007669"/>
    <property type="project" value="TreeGrafter"/>
</dbReference>
<dbReference type="EMBL" id="VJMJ01000142">
    <property type="protein sequence ID" value="KAF0731477.1"/>
    <property type="molecule type" value="Genomic_DNA"/>
</dbReference>
<dbReference type="AlphaFoldDB" id="A0A6G0WVB5"/>
<dbReference type="Gene3D" id="1.10.238.10">
    <property type="entry name" value="EF-hand"/>
    <property type="match status" value="1"/>
</dbReference>
<name>A0A6G0WVB5_9STRA</name>
<dbReference type="GO" id="GO:0044773">
    <property type="term" value="P:mitotic DNA damage checkpoint signaling"/>
    <property type="evidence" value="ECO:0007669"/>
    <property type="project" value="TreeGrafter"/>
</dbReference>
<protein>
    <submittedName>
        <fullName evidence="7">Uncharacterized protein</fullName>
    </submittedName>
</protein>
<dbReference type="GO" id="GO:0004674">
    <property type="term" value="F:protein serine/threonine kinase activity"/>
    <property type="evidence" value="ECO:0007669"/>
    <property type="project" value="TreeGrafter"/>
</dbReference>
<dbReference type="Pfam" id="PF13405">
    <property type="entry name" value="EF-hand_6"/>
    <property type="match status" value="1"/>
</dbReference>
<dbReference type="InterPro" id="IPR000719">
    <property type="entry name" value="Prot_kinase_dom"/>
</dbReference>
<feature type="coiled-coil region" evidence="3">
    <location>
        <begin position="503"/>
        <end position="530"/>
    </location>
</feature>
<dbReference type="Gene3D" id="1.10.510.10">
    <property type="entry name" value="Transferase(Phosphotransferase) domain 1"/>
    <property type="match status" value="1"/>
</dbReference>
<dbReference type="GO" id="GO:0005737">
    <property type="term" value="C:cytoplasm"/>
    <property type="evidence" value="ECO:0007669"/>
    <property type="project" value="TreeGrafter"/>
</dbReference>
<dbReference type="PROSITE" id="PS50011">
    <property type="entry name" value="PROTEIN_KINASE_DOM"/>
    <property type="match status" value="1"/>
</dbReference>